<dbReference type="AlphaFoldDB" id="A0A0F9EQV4"/>
<evidence type="ECO:0000259" key="6">
    <source>
        <dbReference type="Pfam" id="PF01555"/>
    </source>
</evidence>
<reference evidence="7" key="1">
    <citation type="journal article" date="2015" name="Nature">
        <title>Complex archaea that bridge the gap between prokaryotes and eukaryotes.</title>
        <authorList>
            <person name="Spang A."/>
            <person name="Saw J.H."/>
            <person name="Jorgensen S.L."/>
            <person name="Zaremba-Niedzwiedzka K."/>
            <person name="Martijn J."/>
            <person name="Lind A.E."/>
            <person name="van Eijk R."/>
            <person name="Schleper C."/>
            <person name="Guy L."/>
            <person name="Ettema T.J."/>
        </authorList>
    </citation>
    <scope>NUCLEOTIDE SEQUENCE</scope>
</reference>
<evidence type="ECO:0000256" key="2">
    <source>
        <dbReference type="ARBA" id="ARBA00022603"/>
    </source>
</evidence>
<feature type="region of interest" description="Disordered" evidence="5">
    <location>
        <begin position="216"/>
        <end position="274"/>
    </location>
</feature>
<protein>
    <recommendedName>
        <fullName evidence="6">DNA methylase N-4/N-6 domain-containing protein</fullName>
    </recommendedName>
</protein>
<proteinExistence type="inferred from homology"/>
<sequence length="274" mass="29780">MNDGNGGPGPNRQLLLGDAFALPLQDECIDVVVADPPYEGKARGKRGIHVRDVGYVTFSGRGWWHEAWRVLKPSGHFYVFAAIKELKAWFDFPEKPVDIIAWHQPNSPSLSASWRRGVGSRAPAWRPILHWQKPPLQAIPWPDGFVQANHIQAPAVQSRMKEALPWPNQLPNRLLRWLLAPHQGLVLDLFAGTGTAAAAAVGLGLRRSGTLAPLEAGQGQARGRDRGHAGAAPLTGRLSGGHRAGFGHRRGRNGAQGPHPGQETGPHGSAFHRR</sequence>
<gene>
    <name evidence="7" type="ORF">LCGC14_2397330</name>
</gene>
<keyword evidence="4" id="KW-0949">S-adenosyl-L-methionine</keyword>
<name>A0A0F9EQV4_9ZZZZ</name>
<comment type="similarity">
    <text evidence="1">Belongs to the N(4)/N(6)-methyltransferase family.</text>
</comment>
<dbReference type="PRINTS" id="PR00506">
    <property type="entry name" value="D21N6MTFRASE"/>
</dbReference>
<organism evidence="7">
    <name type="scientific">marine sediment metagenome</name>
    <dbReference type="NCBI Taxonomy" id="412755"/>
    <lineage>
        <taxon>unclassified sequences</taxon>
        <taxon>metagenomes</taxon>
        <taxon>ecological metagenomes</taxon>
    </lineage>
</organism>
<dbReference type="InterPro" id="IPR002052">
    <property type="entry name" value="DNA_methylase_N6_adenine_CS"/>
</dbReference>
<dbReference type="GO" id="GO:0003677">
    <property type="term" value="F:DNA binding"/>
    <property type="evidence" value="ECO:0007669"/>
    <property type="project" value="InterPro"/>
</dbReference>
<dbReference type="InterPro" id="IPR002941">
    <property type="entry name" value="DNA_methylase_N4/N6"/>
</dbReference>
<keyword evidence="3" id="KW-0808">Transferase</keyword>
<dbReference type="EMBL" id="LAZR01035909">
    <property type="protein sequence ID" value="KKL26233.1"/>
    <property type="molecule type" value="Genomic_DNA"/>
</dbReference>
<feature type="domain" description="DNA methylase N-4/N-6" evidence="6">
    <location>
        <begin position="29"/>
        <end position="204"/>
    </location>
</feature>
<comment type="caution">
    <text evidence="7">The sequence shown here is derived from an EMBL/GenBank/DDBJ whole genome shotgun (WGS) entry which is preliminary data.</text>
</comment>
<evidence type="ECO:0000256" key="1">
    <source>
        <dbReference type="ARBA" id="ARBA00006594"/>
    </source>
</evidence>
<keyword evidence="2" id="KW-0489">Methyltransferase</keyword>
<dbReference type="Pfam" id="PF01555">
    <property type="entry name" value="N6_N4_Mtase"/>
    <property type="match status" value="1"/>
</dbReference>
<dbReference type="GO" id="GO:0032259">
    <property type="term" value="P:methylation"/>
    <property type="evidence" value="ECO:0007669"/>
    <property type="project" value="UniProtKB-KW"/>
</dbReference>
<dbReference type="GO" id="GO:0008170">
    <property type="term" value="F:N-methyltransferase activity"/>
    <property type="evidence" value="ECO:0007669"/>
    <property type="project" value="InterPro"/>
</dbReference>
<evidence type="ECO:0000256" key="4">
    <source>
        <dbReference type="ARBA" id="ARBA00022691"/>
    </source>
</evidence>
<dbReference type="InterPro" id="IPR002295">
    <property type="entry name" value="N4/N6-MTase_EcoPI_Mod-like"/>
</dbReference>
<evidence type="ECO:0000313" key="7">
    <source>
        <dbReference type="EMBL" id="KKL26233.1"/>
    </source>
</evidence>
<evidence type="ECO:0000256" key="5">
    <source>
        <dbReference type="SAM" id="MobiDB-lite"/>
    </source>
</evidence>
<accession>A0A0F9EQV4</accession>
<evidence type="ECO:0000256" key="3">
    <source>
        <dbReference type="ARBA" id="ARBA00022679"/>
    </source>
</evidence>
<dbReference type="Gene3D" id="3.40.50.150">
    <property type="entry name" value="Vaccinia Virus protein VP39"/>
    <property type="match status" value="1"/>
</dbReference>
<dbReference type="SUPFAM" id="SSF53335">
    <property type="entry name" value="S-adenosyl-L-methionine-dependent methyltransferases"/>
    <property type="match status" value="1"/>
</dbReference>
<dbReference type="InterPro" id="IPR029063">
    <property type="entry name" value="SAM-dependent_MTases_sf"/>
</dbReference>
<dbReference type="PROSITE" id="PS00092">
    <property type="entry name" value="N6_MTASE"/>
    <property type="match status" value="1"/>
</dbReference>